<keyword evidence="11" id="KW-1185">Reference proteome</keyword>
<keyword evidence="5" id="KW-0029">Amino-acid transport</keyword>
<protein>
    <recommendedName>
        <fullName evidence="9">Amino acid transporter transmembrane domain-containing protein</fullName>
    </recommendedName>
</protein>
<comment type="similarity">
    <text evidence="2">Belongs to the amino acid/polyamine transporter 2 family.</text>
</comment>
<evidence type="ECO:0000256" key="7">
    <source>
        <dbReference type="ARBA" id="ARBA00023136"/>
    </source>
</evidence>
<dbReference type="AlphaFoldDB" id="A0AAV6FKE7"/>
<evidence type="ECO:0000256" key="2">
    <source>
        <dbReference type="ARBA" id="ARBA00008066"/>
    </source>
</evidence>
<evidence type="ECO:0000256" key="4">
    <source>
        <dbReference type="ARBA" id="ARBA00022692"/>
    </source>
</evidence>
<dbReference type="PANTHER" id="PTHR22950">
    <property type="entry name" value="AMINO ACID TRANSPORTER"/>
    <property type="match status" value="1"/>
</dbReference>
<name>A0AAV6FKE7_9TELE</name>
<evidence type="ECO:0000256" key="8">
    <source>
        <dbReference type="SAM" id="Phobius"/>
    </source>
</evidence>
<feature type="transmembrane region" description="Helical" evidence="8">
    <location>
        <begin position="58"/>
        <end position="78"/>
    </location>
</feature>
<dbReference type="GO" id="GO:0016020">
    <property type="term" value="C:membrane"/>
    <property type="evidence" value="ECO:0007669"/>
    <property type="project" value="UniProtKB-SubCell"/>
</dbReference>
<feature type="transmembrane region" description="Helical" evidence="8">
    <location>
        <begin position="84"/>
        <end position="105"/>
    </location>
</feature>
<proteinExistence type="inferred from homology"/>
<keyword evidence="6 8" id="KW-1133">Transmembrane helix</keyword>
<evidence type="ECO:0000313" key="10">
    <source>
        <dbReference type="EMBL" id="KAG5262929.1"/>
    </source>
</evidence>
<evidence type="ECO:0000256" key="6">
    <source>
        <dbReference type="ARBA" id="ARBA00022989"/>
    </source>
</evidence>
<comment type="subcellular location">
    <subcellularLocation>
        <location evidence="1">Membrane</location>
        <topology evidence="1">Multi-pass membrane protein</topology>
    </subcellularLocation>
</comment>
<evidence type="ECO:0000256" key="3">
    <source>
        <dbReference type="ARBA" id="ARBA00022448"/>
    </source>
</evidence>
<evidence type="ECO:0000256" key="5">
    <source>
        <dbReference type="ARBA" id="ARBA00022970"/>
    </source>
</evidence>
<feature type="domain" description="Amino acid transporter transmembrane" evidence="9">
    <location>
        <begin position="1"/>
        <end position="116"/>
    </location>
</feature>
<keyword evidence="4 8" id="KW-0812">Transmembrane</keyword>
<accession>A0AAV6FKE7</accession>
<feature type="transmembrane region" description="Helical" evidence="8">
    <location>
        <begin position="12"/>
        <end position="29"/>
    </location>
</feature>
<dbReference type="Pfam" id="PF01490">
    <property type="entry name" value="Aa_trans"/>
    <property type="match status" value="1"/>
</dbReference>
<dbReference type="EMBL" id="JADWDJ010000022">
    <property type="protein sequence ID" value="KAG5262929.1"/>
    <property type="molecule type" value="Genomic_DNA"/>
</dbReference>
<keyword evidence="3" id="KW-0813">Transport</keyword>
<gene>
    <name evidence="10" type="ORF">AALO_G00280570</name>
</gene>
<evidence type="ECO:0000256" key="1">
    <source>
        <dbReference type="ARBA" id="ARBA00004141"/>
    </source>
</evidence>
<evidence type="ECO:0000259" key="9">
    <source>
        <dbReference type="Pfam" id="PF01490"/>
    </source>
</evidence>
<keyword evidence="7 8" id="KW-0472">Membrane</keyword>
<sequence length="126" mass="13808">MNFPSNLVTEMIRVGFMMSVAIGFPLMILPCRQAINTMLFEQQQKDGTFAAGGYMPPLRFKVITLCIVFGTMLGGILIPNVETILGLTGATMGSLICFICPALIYRKIMKNGLAAQVSQETYTDVF</sequence>
<dbReference type="GO" id="GO:0015179">
    <property type="term" value="F:L-amino acid transmembrane transporter activity"/>
    <property type="evidence" value="ECO:0007669"/>
    <property type="project" value="TreeGrafter"/>
</dbReference>
<dbReference type="Proteomes" id="UP000823561">
    <property type="component" value="Chromosome 22"/>
</dbReference>
<dbReference type="InterPro" id="IPR013057">
    <property type="entry name" value="AA_transpt_TM"/>
</dbReference>
<comment type="caution">
    <text evidence="10">The sequence shown here is derived from an EMBL/GenBank/DDBJ whole genome shotgun (WGS) entry which is preliminary data.</text>
</comment>
<reference evidence="10" key="1">
    <citation type="submission" date="2020-10" db="EMBL/GenBank/DDBJ databases">
        <title>Chromosome-scale genome assembly of the Allis shad, Alosa alosa.</title>
        <authorList>
            <person name="Margot Z."/>
            <person name="Christophe K."/>
            <person name="Cabau C."/>
            <person name="Louis A."/>
            <person name="Berthelot C."/>
            <person name="Parey E."/>
            <person name="Roest Crollius H."/>
            <person name="Montfort J."/>
            <person name="Robinson-Rechavi M."/>
            <person name="Bucao C."/>
            <person name="Bouchez O."/>
            <person name="Gislard M."/>
            <person name="Lluch J."/>
            <person name="Milhes M."/>
            <person name="Lampietro C."/>
            <person name="Lopez Roques C."/>
            <person name="Donnadieu C."/>
            <person name="Braasch I."/>
            <person name="Desvignes T."/>
            <person name="Postlethwait J."/>
            <person name="Bobe J."/>
            <person name="Guiguen Y."/>
        </authorList>
    </citation>
    <scope>NUCLEOTIDE SEQUENCE</scope>
    <source>
        <strain evidence="10">M-15738</strain>
        <tissue evidence="10">Blood</tissue>
    </source>
</reference>
<evidence type="ECO:0000313" key="11">
    <source>
        <dbReference type="Proteomes" id="UP000823561"/>
    </source>
</evidence>
<organism evidence="10 11">
    <name type="scientific">Alosa alosa</name>
    <name type="common">allis shad</name>
    <dbReference type="NCBI Taxonomy" id="278164"/>
    <lineage>
        <taxon>Eukaryota</taxon>
        <taxon>Metazoa</taxon>
        <taxon>Chordata</taxon>
        <taxon>Craniata</taxon>
        <taxon>Vertebrata</taxon>
        <taxon>Euteleostomi</taxon>
        <taxon>Actinopterygii</taxon>
        <taxon>Neopterygii</taxon>
        <taxon>Teleostei</taxon>
        <taxon>Clupei</taxon>
        <taxon>Clupeiformes</taxon>
        <taxon>Clupeoidei</taxon>
        <taxon>Clupeidae</taxon>
        <taxon>Alosa</taxon>
    </lineage>
</organism>
<dbReference type="PANTHER" id="PTHR22950:SF646">
    <property type="entry name" value="SODIUM-COUPLED NEUTRAL AMINO ACID TRANSPORTER 10-RELATED"/>
    <property type="match status" value="1"/>
</dbReference>